<sequence length="259" mass="28531">MRKGLIVVLMWLGLLAGCNGEPTYQGVTLVAFNYTPWDLDTIQLTDNAGRSASSGAVGVGGGEGSGTCCYTLKGTDFVVKWSGADGEEAIKHLYDGKLDEVIFHKETKVHFPAAQIPSGDGPLYMELHIYPDEHMEIALSRKLLGQTRLPLVSVTDWLYAAHRDALQGYRDGYAVLRAVGKVARTAWIEYRIEDKRDMQQYMLLYFTVSPNFDRDPKIAAMLAKPGRQPGDFAKAVEAMPEGEIARLRAEEKASGEKNG</sequence>
<accession>A0AAD2IXN9</accession>
<proteinExistence type="predicted"/>
<reference evidence="2 3" key="1">
    <citation type="submission" date="2015-09" db="EMBL/GenBank/DDBJ databases">
        <authorList>
            <consortium name="Pathogen Informatics"/>
        </authorList>
    </citation>
    <scope>NUCLEOTIDE SEQUENCE [LARGE SCALE GENOMIC DNA]</scope>
    <source>
        <strain evidence="2 3">2789STDY5608625</strain>
    </source>
</reference>
<feature type="chain" id="PRO_5042123531" evidence="1">
    <location>
        <begin position="21"/>
        <end position="259"/>
    </location>
</feature>
<evidence type="ECO:0000313" key="3">
    <source>
        <dbReference type="Proteomes" id="UP000044098"/>
    </source>
</evidence>
<dbReference type="EMBL" id="CYTK01000002">
    <property type="protein sequence ID" value="CUI79456.1"/>
    <property type="molecule type" value="Genomic_DNA"/>
</dbReference>
<evidence type="ECO:0000313" key="2">
    <source>
        <dbReference type="EMBL" id="CUI79456.1"/>
    </source>
</evidence>
<dbReference type="Proteomes" id="UP000044098">
    <property type="component" value="Unassembled WGS sequence"/>
</dbReference>
<dbReference type="RefSeq" id="WP_054452049.1">
    <property type="nucleotide sequence ID" value="NZ_CADIJY010000001.1"/>
</dbReference>
<comment type="caution">
    <text evidence="2">The sequence shown here is derived from an EMBL/GenBank/DDBJ whole genome shotgun (WGS) entry which is preliminary data.</text>
</comment>
<keyword evidence="1" id="KW-0732">Signal</keyword>
<gene>
    <name evidence="2" type="ORF">ERS370000_01707</name>
</gene>
<evidence type="ECO:0000256" key="1">
    <source>
        <dbReference type="SAM" id="SignalP"/>
    </source>
</evidence>
<dbReference type="PROSITE" id="PS51257">
    <property type="entry name" value="PROKAR_LIPOPROTEIN"/>
    <property type="match status" value="1"/>
</dbReference>
<name>A0AAD2IXN9_ACHAE</name>
<feature type="signal peptide" evidence="1">
    <location>
        <begin position="1"/>
        <end position="20"/>
    </location>
</feature>
<protein>
    <submittedName>
        <fullName evidence="2">Protein of uncharacterized function (DUF3304)</fullName>
    </submittedName>
</protein>
<organism evidence="2 3">
    <name type="scientific">Achromobacter aegrifaciens</name>
    <dbReference type="NCBI Taxonomy" id="1287736"/>
    <lineage>
        <taxon>Bacteria</taxon>
        <taxon>Pseudomonadati</taxon>
        <taxon>Pseudomonadota</taxon>
        <taxon>Betaproteobacteria</taxon>
        <taxon>Burkholderiales</taxon>
        <taxon>Alcaligenaceae</taxon>
        <taxon>Achromobacter</taxon>
    </lineage>
</organism>
<dbReference type="AlphaFoldDB" id="A0AAD2IXN9"/>